<protein>
    <submittedName>
        <fullName evidence="3">Ser-tRNA(Ala) deacylase AlaX</fullName>
    </submittedName>
</protein>
<organism evidence="3 4">
    <name type="scientific">Nonomuraea soli</name>
    <dbReference type="NCBI Taxonomy" id="1032476"/>
    <lineage>
        <taxon>Bacteria</taxon>
        <taxon>Bacillati</taxon>
        <taxon>Actinomycetota</taxon>
        <taxon>Actinomycetes</taxon>
        <taxon>Streptosporangiales</taxon>
        <taxon>Streptosporangiaceae</taxon>
        <taxon>Nonomuraea</taxon>
    </lineage>
</organism>
<comment type="cofactor">
    <cofactor evidence="1">
        <name>Zn(2+)</name>
        <dbReference type="ChEBI" id="CHEBI:29105"/>
    </cofactor>
</comment>
<dbReference type="SUPFAM" id="SSF55186">
    <property type="entry name" value="ThrRS/AlaRS common domain"/>
    <property type="match status" value="1"/>
</dbReference>
<dbReference type="Gene3D" id="3.30.980.10">
    <property type="entry name" value="Threonyl-trna Synthetase, Chain A, domain 2"/>
    <property type="match status" value="1"/>
</dbReference>
<dbReference type="Proteomes" id="UP000530928">
    <property type="component" value="Unassembled WGS sequence"/>
</dbReference>
<keyword evidence="4" id="KW-1185">Reference proteome</keyword>
<dbReference type="Gene3D" id="2.40.30.130">
    <property type="match status" value="1"/>
</dbReference>
<evidence type="ECO:0000313" key="3">
    <source>
        <dbReference type="EMBL" id="MBA2894786.1"/>
    </source>
</evidence>
<dbReference type="InterPro" id="IPR012947">
    <property type="entry name" value="tRNA_SAD"/>
</dbReference>
<dbReference type="PANTHER" id="PTHR43462:SF2">
    <property type="entry name" value="THREONYL AND ALANYL TRNA SYNTHETASE SECOND ADDITIONAL DOMAIN-CONTAINING PROTEIN"/>
    <property type="match status" value="1"/>
</dbReference>
<dbReference type="RefSeq" id="WP_181613511.1">
    <property type="nucleotide sequence ID" value="NZ_BAABAM010000004.1"/>
</dbReference>
<dbReference type="AlphaFoldDB" id="A0A7W0CP64"/>
<proteinExistence type="predicted"/>
<dbReference type="Pfam" id="PF07973">
    <property type="entry name" value="tRNA_SAD"/>
    <property type="match status" value="1"/>
</dbReference>
<sequence>MVQHNVYLDDTYLTELDTEIVASDGLTWAAVRDNIFHPQGGGQPADRAWLGDQEVHPVKDHAGGLVVVEGAFAVGRPVRARVDRDLRLLHAALHTAGHLVEAAGRAQGWTMAAGNHFPGQARVEFDFVETAGARSLQEFVDRAIADDLKVAAELSDDGHRIVRLGDLHAAPCGGTHVGSLGDLASVRVTAVKARKGRTRVSYTATHAPSGTA</sequence>
<accession>A0A7W0CP64</accession>
<dbReference type="GO" id="GO:0005524">
    <property type="term" value="F:ATP binding"/>
    <property type="evidence" value="ECO:0007669"/>
    <property type="project" value="InterPro"/>
</dbReference>
<feature type="domain" description="Threonyl/alanyl tRNA synthetase SAD" evidence="2">
    <location>
        <begin position="159"/>
        <end position="201"/>
    </location>
</feature>
<dbReference type="EMBL" id="JACDUR010000006">
    <property type="protein sequence ID" value="MBA2894786.1"/>
    <property type="molecule type" value="Genomic_DNA"/>
</dbReference>
<evidence type="ECO:0000313" key="4">
    <source>
        <dbReference type="Proteomes" id="UP000530928"/>
    </source>
</evidence>
<evidence type="ECO:0000256" key="1">
    <source>
        <dbReference type="ARBA" id="ARBA00001947"/>
    </source>
</evidence>
<name>A0A7W0CP64_9ACTN</name>
<reference evidence="3 4" key="1">
    <citation type="submission" date="2020-07" db="EMBL/GenBank/DDBJ databases">
        <title>Genomic Encyclopedia of Type Strains, Phase IV (KMG-IV): sequencing the most valuable type-strain genomes for metagenomic binning, comparative biology and taxonomic classification.</title>
        <authorList>
            <person name="Goeker M."/>
        </authorList>
    </citation>
    <scope>NUCLEOTIDE SEQUENCE [LARGE SCALE GENOMIC DNA]</scope>
    <source>
        <strain evidence="3 4">DSM 45533</strain>
    </source>
</reference>
<gene>
    <name evidence="3" type="ORF">HNR30_006158</name>
</gene>
<dbReference type="InterPro" id="IPR009000">
    <property type="entry name" value="Transl_B-barrel_sf"/>
</dbReference>
<dbReference type="SMART" id="SM00863">
    <property type="entry name" value="tRNA_SAD"/>
    <property type="match status" value="1"/>
</dbReference>
<dbReference type="InterPro" id="IPR051335">
    <property type="entry name" value="Alanyl-tRNA_Editing_Enzymes"/>
</dbReference>
<comment type="caution">
    <text evidence="3">The sequence shown here is derived from an EMBL/GenBank/DDBJ whole genome shotgun (WGS) entry which is preliminary data.</text>
</comment>
<dbReference type="InterPro" id="IPR018163">
    <property type="entry name" value="Thr/Ala-tRNA-synth_IIc_edit"/>
</dbReference>
<evidence type="ECO:0000259" key="2">
    <source>
        <dbReference type="SMART" id="SM00863"/>
    </source>
</evidence>
<dbReference type="GO" id="GO:0043039">
    <property type="term" value="P:tRNA aminoacylation"/>
    <property type="evidence" value="ECO:0007669"/>
    <property type="project" value="InterPro"/>
</dbReference>
<dbReference type="PANTHER" id="PTHR43462">
    <property type="entry name" value="ALANYL-TRNA EDITING PROTEIN"/>
    <property type="match status" value="1"/>
</dbReference>
<dbReference type="GO" id="GO:0004812">
    <property type="term" value="F:aminoacyl-tRNA ligase activity"/>
    <property type="evidence" value="ECO:0007669"/>
    <property type="project" value="InterPro"/>
</dbReference>
<dbReference type="SUPFAM" id="SSF50447">
    <property type="entry name" value="Translation proteins"/>
    <property type="match status" value="1"/>
</dbReference>